<name>K3YBB5_SETIT</name>
<reference evidence="1" key="2">
    <citation type="submission" date="2018-08" db="UniProtKB">
        <authorList>
            <consortium name="EnsemblPlants"/>
        </authorList>
    </citation>
    <scope>IDENTIFICATION</scope>
    <source>
        <strain evidence="1">Yugu1</strain>
    </source>
</reference>
<proteinExistence type="predicted"/>
<accession>K3YBB5</accession>
<dbReference type="HOGENOM" id="CLU_2610582_0_0_1"/>
<dbReference type="Proteomes" id="UP000004995">
    <property type="component" value="Unassembled WGS sequence"/>
</dbReference>
<keyword evidence="2" id="KW-1185">Reference proteome</keyword>
<protein>
    <submittedName>
        <fullName evidence="1">Uncharacterized protein</fullName>
    </submittedName>
</protein>
<organism evidence="1 2">
    <name type="scientific">Setaria italica</name>
    <name type="common">Foxtail millet</name>
    <name type="synonym">Panicum italicum</name>
    <dbReference type="NCBI Taxonomy" id="4555"/>
    <lineage>
        <taxon>Eukaryota</taxon>
        <taxon>Viridiplantae</taxon>
        <taxon>Streptophyta</taxon>
        <taxon>Embryophyta</taxon>
        <taxon>Tracheophyta</taxon>
        <taxon>Spermatophyta</taxon>
        <taxon>Magnoliopsida</taxon>
        <taxon>Liliopsida</taxon>
        <taxon>Poales</taxon>
        <taxon>Poaceae</taxon>
        <taxon>PACMAD clade</taxon>
        <taxon>Panicoideae</taxon>
        <taxon>Panicodae</taxon>
        <taxon>Paniceae</taxon>
        <taxon>Cenchrinae</taxon>
        <taxon>Setaria</taxon>
    </lineage>
</organism>
<evidence type="ECO:0000313" key="2">
    <source>
        <dbReference type="Proteomes" id="UP000004995"/>
    </source>
</evidence>
<dbReference type="AlphaFoldDB" id="K3YBB5"/>
<dbReference type="EnsemblPlants" id="KQK96355">
    <property type="protein sequence ID" value="KQK96355"/>
    <property type="gene ID" value="SETIT_011509mg"/>
</dbReference>
<sequence>MLNSSVTLVPTVTTSTLRSGRSALIFSLASLIFRPTSSGYSVLGASDTLPSAAGELILATTSNTKNMVFVKHNYITYSS</sequence>
<dbReference type="Gramene" id="KQK96355">
    <property type="protein sequence ID" value="KQK96355"/>
    <property type="gene ID" value="SETIT_011509mg"/>
</dbReference>
<evidence type="ECO:0000313" key="1">
    <source>
        <dbReference type="EnsemblPlants" id="KQK96355"/>
    </source>
</evidence>
<dbReference type="EMBL" id="AGNK02004102">
    <property type="status" value="NOT_ANNOTATED_CDS"/>
    <property type="molecule type" value="Genomic_DNA"/>
</dbReference>
<dbReference type="InParanoid" id="K3YBB5"/>
<reference evidence="2" key="1">
    <citation type="journal article" date="2012" name="Nat. Biotechnol.">
        <title>Reference genome sequence of the model plant Setaria.</title>
        <authorList>
            <person name="Bennetzen J.L."/>
            <person name="Schmutz J."/>
            <person name="Wang H."/>
            <person name="Percifield R."/>
            <person name="Hawkins J."/>
            <person name="Pontaroli A.C."/>
            <person name="Estep M."/>
            <person name="Feng L."/>
            <person name="Vaughn J.N."/>
            <person name="Grimwood J."/>
            <person name="Jenkins J."/>
            <person name="Barry K."/>
            <person name="Lindquist E."/>
            <person name="Hellsten U."/>
            <person name="Deshpande S."/>
            <person name="Wang X."/>
            <person name="Wu X."/>
            <person name="Mitros T."/>
            <person name="Triplett J."/>
            <person name="Yang X."/>
            <person name="Ye C.Y."/>
            <person name="Mauro-Herrera M."/>
            <person name="Wang L."/>
            <person name="Li P."/>
            <person name="Sharma M."/>
            <person name="Sharma R."/>
            <person name="Ronald P.C."/>
            <person name="Panaud O."/>
            <person name="Kellogg E.A."/>
            <person name="Brutnell T.P."/>
            <person name="Doust A.N."/>
            <person name="Tuskan G.A."/>
            <person name="Rokhsar D."/>
            <person name="Devos K.M."/>
        </authorList>
    </citation>
    <scope>NUCLEOTIDE SEQUENCE [LARGE SCALE GENOMIC DNA]</scope>
    <source>
        <strain evidence="2">cv. Yugu1</strain>
    </source>
</reference>